<dbReference type="AlphaFoldDB" id="A0A177L1E6"/>
<accession>A0A177L1E6</accession>
<sequence>MKAVVKLKNGKVFAYNSIENYDPSETEGPFIDVLIAGIKNKSGDSKFENTTGERTFSAADIYSIELIM</sequence>
<comment type="caution">
    <text evidence="1">The sequence shown here is derived from an EMBL/GenBank/DDBJ whole genome shotgun (WGS) entry which is preliminary data.</text>
</comment>
<proteinExistence type="predicted"/>
<dbReference type="EMBL" id="LQWZ01000004">
    <property type="protein sequence ID" value="OAH59212.1"/>
    <property type="molecule type" value="Genomic_DNA"/>
</dbReference>
<gene>
    <name evidence="1" type="ORF">AWH48_15825</name>
</gene>
<dbReference type="Proteomes" id="UP000077271">
    <property type="component" value="Unassembled WGS sequence"/>
</dbReference>
<reference evidence="1 2" key="1">
    <citation type="submission" date="2016-01" db="EMBL/GenBank/DDBJ databases">
        <title>Investigation of taxonomic status of Bacillus aminovorans.</title>
        <authorList>
            <person name="Verma A."/>
            <person name="Pal Y."/>
            <person name="Krishnamurthi S."/>
        </authorList>
    </citation>
    <scope>NUCLEOTIDE SEQUENCE [LARGE SCALE GENOMIC DNA]</scope>
    <source>
        <strain evidence="1 2">DSM 4337</strain>
    </source>
</reference>
<protein>
    <submittedName>
        <fullName evidence="1">Uncharacterized protein</fullName>
    </submittedName>
</protein>
<evidence type="ECO:0000313" key="2">
    <source>
        <dbReference type="Proteomes" id="UP000077271"/>
    </source>
</evidence>
<organism evidence="1 2">
    <name type="scientific">Domibacillus aminovorans</name>
    <dbReference type="NCBI Taxonomy" id="29332"/>
    <lineage>
        <taxon>Bacteria</taxon>
        <taxon>Bacillati</taxon>
        <taxon>Bacillota</taxon>
        <taxon>Bacilli</taxon>
        <taxon>Bacillales</taxon>
        <taxon>Bacillaceae</taxon>
        <taxon>Domibacillus</taxon>
    </lineage>
</organism>
<evidence type="ECO:0000313" key="1">
    <source>
        <dbReference type="EMBL" id="OAH59212.1"/>
    </source>
</evidence>
<name>A0A177L1E6_9BACI</name>
<dbReference type="RefSeq" id="WP_018392613.1">
    <property type="nucleotide sequence ID" value="NZ_LQWZ01000004.1"/>
</dbReference>